<dbReference type="GO" id="GO:0006955">
    <property type="term" value="P:immune response"/>
    <property type="evidence" value="ECO:0007669"/>
    <property type="project" value="TreeGrafter"/>
</dbReference>
<name>A0A4U5UM02_COLLU</name>
<dbReference type="AlphaFoldDB" id="A0A4U5UM02"/>
<dbReference type="EMBL" id="CM014086">
    <property type="protein sequence ID" value="TKS75300.1"/>
    <property type="molecule type" value="Genomic_DNA"/>
</dbReference>
<evidence type="ECO:0000313" key="1">
    <source>
        <dbReference type="EMBL" id="TKS75300.1"/>
    </source>
</evidence>
<dbReference type="SUPFAM" id="SSF52540">
    <property type="entry name" value="P-loop containing nucleoside triphosphate hydrolases"/>
    <property type="match status" value="1"/>
</dbReference>
<sequence length="291" mass="32513">MGGEESKPAAPSPFFSTAWRNIAWGDSGNQKALQYLKDYKPETGGQKLRILLHGPVGAGKSSFINSVQSVFKGKIYRRAGVDNMGADDSFTKKYTTYRVQKEGPKSSYPFVFNDIMGLEIKGVLVDDIKLALRGHVKNNYTFNPVSKLSEKDPFYNKSPTDNDKVHVLVCVVPANTVADIKHAVVQKIREIRMEASDLGIPQLAIITKIDEVCPEIKEDLKNVYRLKKVKATMEEFSVKVGIPMNCIFPVKNYHEEDNLNRDIDSLILSSMKGIIDAGNEFLDELCQCDSD</sequence>
<reference evidence="1 2" key="1">
    <citation type="submission" date="2019-01" db="EMBL/GenBank/DDBJ databases">
        <title>Genome Assembly of Collichthys lucidus.</title>
        <authorList>
            <person name="Cai M."/>
            <person name="Xiao S."/>
        </authorList>
    </citation>
    <scope>NUCLEOTIDE SEQUENCE [LARGE SCALE GENOMIC DNA]</scope>
    <source>
        <strain evidence="1">JT15FE1705JMU</strain>
        <tissue evidence="1">Muscle</tissue>
    </source>
</reference>
<dbReference type="InterPro" id="IPR027417">
    <property type="entry name" value="P-loop_NTPase"/>
</dbReference>
<dbReference type="CDD" id="cd00882">
    <property type="entry name" value="Ras_like_GTPase"/>
    <property type="match status" value="1"/>
</dbReference>
<accession>A0A4U5UM02</accession>
<gene>
    <name evidence="1" type="ORF">D9C73_010541</name>
</gene>
<dbReference type="STRING" id="240159.A0A4U5UM02"/>
<evidence type="ECO:0000313" key="2">
    <source>
        <dbReference type="Proteomes" id="UP000298787"/>
    </source>
</evidence>
<organism evidence="1 2">
    <name type="scientific">Collichthys lucidus</name>
    <name type="common">Big head croaker</name>
    <name type="synonym">Sciaena lucida</name>
    <dbReference type="NCBI Taxonomy" id="240159"/>
    <lineage>
        <taxon>Eukaryota</taxon>
        <taxon>Metazoa</taxon>
        <taxon>Chordata</taxon>
        <taxon>Craniata</taxon>
        <taxon>Vertebrata</taxon>
        <taxon>Euteleostomi</taxon>
        <taxon>Actinopterygii</taxon>
        <taxon>Neopterygii</taxon>
        <taxon>Teleostei</taxon>
        <taxon>Neoteleostei</taxon>
        <taxon>Acanthomorphata</taxon>
        <taxon>Eupercaria</taxon>
        <taxon>Sciaenidae</taxon>
        <taxon>Collichthys</taxon>
    </lineage>
</organism>
<dbReference type="Proteomes" id="UP000298787">
    <property type="component" value="Chromosome 9"/>
</dbReference>
<proteinExistence type="predicted"/>
<dbReference type="PANTHER" id="PTHR14241:SF1">
    <property type="entry name" value="INTERFERON-INDUCED PROTEIN 44-RELATED"/>
    <property type="match status" value="1"/>
</dbReference>
<keyword evidence="2" id="KW-1185">Reference proteome</keyword>
<dbReference type="PANTHER" id="PTHR14241">
    <property type="entry name" value="INTERFERON-INDUCED PROTEIN 44"/>
    <property type="match status" value="1"/>
</dbReference>
<protein>
    <submittedName>
        <fullName evidence="1">Interferon-induced protein 44</fullName>
    </submittedName>
</protein>
<dbReference type="Gene3D" id="3.40.50.300">
    <property type="entry name" value="P-loop containing nucleotide triphosphate hydrolases"/>
    <property type="match status" value="1"/>
</dbReference>